<evidence type="ECO:0000313" key="4">
    <source>
        <dbReference type="Proteomes" id="UP001187471"/>
    </source>
</evidence>
<feature type="region of interest" description="Disordered" evidence="2">
    <location>
        <begin position="322"/>
        <end position="348"/>
    </location>
</feature>
<dbReference type="EMBL" id="JAVXUO010000507">
    <property type="protein sequence ID" value="KAK2991603.1"/>
    <property type="molecule type" value="Genomic_DNA"/>
</dbReference>
<comment type="catalytic activity">
    <reaction evidence="1">
        <text>O-phospho-L-seryl-[protein] + H2O = L-seryl-[protein] + phosphate</text>
        <dbReference type="Rhea" id="RHEA:20629"/>
        <dbReference type="Rhea" id="RHEA-COMP:9863"/>
        <dbReference type="Rhea" id="RHEA-COMP:11604"/>
        <dbReference type="ChEBI" id="CHEBI:15377"/>
        <dbReference type="ChEBI" id="CHEBI:29999"/>
        <dbReference type="ChEBI" id="CHEBI:43474"/>
        <dbReference type="ChEBI" id="CHEBI:83421"/>
        <dbReference type="EC" id="3.1.3.16"/>
    </reaction>
</comment>
<keyword evidence="1" id="KW-0378">Hydrolase</keyword>
<dbReference type="GO" id="GO:0046872">
    <property type="term" value="F:metal ion binding"/>
    <property type="evidence" value="ECO:0007669"/>
    <property type="project" value="UniProtKB-UniRule"/>
</dbReference>
<feature type="compositionally biased region" description="Basic and acidic residues" evidence="2">
    <location>
        <begin position="52"/>
        <end position="83"/>
    </location>
</feature>
<dbReference type="PANTHER" id="PTHR12320:SF60">
    <property type="entry name" value="PROTEIN PHOSPHATASE 2C 26-RELATED"/>
    <property type="match status" value="1"/>
</dbReference>
<keyword evidence="4" id="KW-1185">Reference proteome</keyword>
<sequence>MFERQRLCFFVDGLQQWVAIELRRREPHDLASAMAIVKRLEDFKQGKRPRSPRHERAKDEGDDRSKSGSPKATDDKRSVDEGYRRHHKEKKREVASRVTLVTARLVGGPRKGCFYCVGPYYGKDCPHKGKMIAFLEKHKGSKGDLPATTGRHTWGHCIWSIREKVISLDMPENDRSLATFFLPSLENRRIDYILEDRVKREEQAEQIKENRDLEAGNGNSCFQLHHNLLLLFVRKRGYRKLHSSTSLSSHPSSAMVFVKFQKSKAYFKRYQVSVACWNSSFFVSSFKGGVIAVADGVSGWAEKNVDLAKFCRELMTKASALVPEKERDNNETKDTDKGMAEETKKNGRSTHQQSLACWATYLTLNKIGRRLNFILNGKASVDKHRVAAVIVIYDLIWATLDTA</sequence>
<dbReference type="InterPro" id="IPR039123">
    <property type="entry name" value="PPTC7"/>
</dbReference>
<keyword evidence="1" id="KW-0479">Metal-binding</keyword>
<dbReference type="Proteomes" id="UP001187471">
    <property type="component" value="Unassembled WGS sequence"/>
</dbReference>
<dbReference type="PANTHER" id="PTHR12320">
    <property type="entry name" value="PROTEIN PHOSPHATASE 2C"/>
    <property type="match status" value="1"/>
</dbReference>
<gene>
    <name evidence="3" type="ORF">RJ640_014088</name>
</gene>
<accession>A0AA88USI2</accession>
<organism evidence="3 4">
    <name type="scientific">Escallonia rubra</name>
    <dbReference type="NCBI Taxonomy" id="112253"/>
    <lineage>
        <taxon>Eukaryota</taxon>
        <taxon>Viridiplantae</taxon>
        <taxon>Streptophyta</taxon>
        <taxon>Embryophyta</taxon>
        <taxon>Tracheophyta</taxon>
        <taxon>Spermatophyta</taxon>
        <taxon>Magnoliopsida</taxon>
        <taxon>eudicotyledons</taxon>
        <taxon>Gunneridae</taxon>
        <taxon>Pentapetalae</taxon>
        <taxon>asterids</taxon>
        <taxon>campanulids</taxon>
        <taxon>Escalloniales</taxon>
        <taxon>Escalloniaceae</taxon>
        <taxon>Escallonia</taxon>
    </lineage>
</organism>
<feature type="compositionally biased region" description="Basic and acidic residues" evidence="2">
    <location>
        <begin position="323"/>
        <end position="345"/>
    </location>
</feature>
<name>A0AA88USI2_9ASTE</name>
<keyword evidence="1" id="KW-0464">Manganese</keyword>
<evidence type="ECO:0000256" key="2">
    <source>
        <dbReference type="SAM" id="MobiDB-lite"/>
    </source>
</evidence>
<dbReference type="AlphaFoldDB" id="A0AA88USI2"/>
<evidence type="ECO:0000256" key="1">
    <source>
        <dbReference type="RuleBase" id="RU366020"/>
    </source>
</evidence>
<evidence type="ECO:0000313" key="3">
    <source>
        <dbReference type="EMBL" id="KAK2991603.1"/>
    </source>
</evidence>
<comment type="caution">
    <text evidence="3">The sequence shown here is derived from an EMBL/GenBank/DDBJ whole genome shotgun (WGS) entry which is preliminary data.</text>
</comment>
<comment type="catalytic activity">
    <reaction evidence="1">
        <text>O-phospho-L-threonyl-[protein] + H2O = L-threonyl-[protein] + phosphate</text>
        <dbReference type="Rhea" id="RHEA:47004"/>
        <dbReference type="Rhea" id="RHEA-COMP:11060"/>
        <dbReference type="Rhea" id="RHEA-COMP:11605"/>
        <dbReference type="ChEBI" id="CHEBI:15377"/>
        <dbReference type="ChEBI" id="CHEBI:30013"/>
        <dbReference type="ChEBI" id="CHEBI:43474"/>
        <dbReference type="ChEBI" id="CHEBI:61977"/>
        <dbReference type="EC" id="3.1.3.16"/>
    </reaction>
</comment>
<proteinExistence type="inferred from homology"/>
<keyword evidence="1" id="KW-0460">Magnesium</keyword>
<dbReference type="EC" id="3.1.3.16" evidence="1"/>
<feature type="region of interest" description="Disordered" evidence="2">
    <location>
        <begin position="42"/>
        <end position="91"/>
    </location>
</feature>
<keyword evidence="1" id="KW-0904">Protein phosphatase</keyword>
<comment type="similarity">
    <text evidence="1">Belongs to the PP2C family.</text>
</comment>
<protein>
    <recommendedName>
        <fullName evidence="1">Protein phosphatase</fullName>
        <ecNumber evidence="1">3.1.3.16</ecNumber>
    </recommendedName>
</protein>
<dbReference type="GO" id="GO:0004722">
    <property type="term" value="F:protein serine/threonine phosphatase activity"/>
    <property type="evidence" value="ECO:0007669"/>
    <property type="project" value="UniProtKB-EC"/>
</dbReference>
<reference evidence="3" key="1">
    <citation type="submission" date="2022-12" db="EMBL/GenBank/DDBJ databases">
        <title>Draft genome assemblies for two species of Escallonia (Escalloniales).</title>
        <authorList>
            <person name="Chanderbali A."/>
            <person name="Dervinis C."/>
            <person name="Anghel I."/>
            <person name="Soltis D."/>
            <person name="Soltis P."/>
            <person name="Zapata F."/>
        </authorList>
    </citation>
    <scope>NUCLEOTIDE SEQUENCE</scope>
    <source>
        <strain evidence="3">UCBG92.1500</strain>
        <tissue evidence="3">Leaf</tissue>
    </source>
</reference>
<dbReference type="GO" id="GO:0009507">
    <property type="term" value="C:chloroplast"/>
    <property type="evidence" value="ECO:0007669"/>
    <property type="project" value="TreeGrafter"/>
</dbReference>
<comment type="cofactor">
    <cofactor evidence="1">
        <name>Mn(2+)</name>
        <dbReference type="ChEBI" id="CHEBI:29035"/>
    </cofactor>
</comment>
<comment type="cofactor">
    <cofactor evidence="1">
        <name>Mg(2+)</name>
        <dbReference type="ChEBI" id="CHEBI:18420"/>
    </cofactor>
</comment>